<dbReference type="GO" id="GO:0006508">
    <property type="term" value="P:proteolysis"/>
    <property type="evidence" value="ECO:0007669"/>
    <property type="project" value="UniProtKB-KW"/>
</dbReference>
<reference evidence="5" key="1">
    <citation type="submission" date="2023-07" db="EMBL/GenBank/DDBJ databases">
        <authorList>
            <consortium name="CYATHOMIX"/>
        </authorList>
    </citation>
    <scope>NUCLEOTIDE SEQUENCE</scope>
    <source>
        <strain evidence="5">N/A</strain>
    </source>
</reference>
<name>A0AA36DKR9_CYLNA</name>
<feature type="chain" id="PRO_5041482666" description="Metalloendopeptidase" evidence="3">
    <location>
        <begin position="20"/>
        <end position="238"/>
    </location>
</feature>
<evidence type="ECO:0000313" key="6">
    <source>
        <dbReference type="Proteomes" id="UP001176961"/>
    </source>
</evidence>
<evidence type="ECO:0000259" key="4">
    <source>
        <dbReference type="PROSITE" id="PS51864"/>
    </source>
</evidence>
<dbReference type="Pfam" id="PF01400">
    <property type="entry name" value="Astacin"/>
    <property type="match status" value="1"/>
</dbReference>
<evidence type="ECO:0000256" key="3">
    <source>
        <dbReference type="RuleBase" id="RU361183"/>
    </source>
</evidence>
<dbReference type="Proteomes" id="UP001176961">
    <property type="component" value="Unassembled WGS sequence"/>
</dbReference>
<protein>
    <recommendedName>
        <fullName evidence="3">Metalloendopeptidase</fullName>
        <ecNumber evidence="3">3.4.24.-</ecNumber>
    </recommendedName>
</protein>
<gene>
    <name evidence="5" type="ORF">CYNAS_LOCUS1034</name>
</gene>
<evidence type="ECO:0000256" key="1">
    <source>
        <dbReference type="ARBA" id="ARBA00023157"/>
    </source>
</evidence>
<sequence>MSANSLFIVGATYVLTVMANSDVNEAIAEKPRTGLWNQYEDSNGKYIVPYQFSNSSYKSSERCPIIAAMETIAANTCIEFRPRMSEEDYVEFINGISMGCFSKHTGRVAGKNAVYLESNEETSCVGGYAMMPLLACLGLYGEHKRVDRDKYIKVHLENLADPEDESIFAIENSTKKYVSVPYDYLSIMHYGKDAFARASTITIETLDPAFQDIIGDIKEEPTARDYEKINVLYQCKQP</sequence>
<dbReference type="PANTHER" id="PTHR10127">
    <property type="entry name" value="DISCOIDIN, CUB, EGF, LAMININ , AND ZINC METALLOPROTEASE DOMAIN CONTAINING"/>
    <property type="match status" value="1"/>
</dbReference>
<dbReference type="SUPFAM" id="SSF55486">
    <property type="entry name" value="Metalloproteases ('zincins'), catalytic domain"/>
    <property type="match status" value="1"/>
</dbReference>
<organism evidence="5 6">
    <name type="scientific">Cylicocyclus nassatus</name>
    <name type="common">Nematode worm</name>
    <dbReference type="NCBI Taxonomy" id="53992"/>
    <lineage>
        <taxon>Eukaryota</taxon>
        <taxon>Metazoa</taxon>
        <taxon>Ecdysozoa</taxon>
        <taxon>Nematoda</taxon>
        <taxon>Chromadorea</taxon>
        <taxon>Rhabditida</taxon>
        <taxon>Rhabditina</taxon>
        <taxon>Rhabditomorpha</taxon>
        <taxon>Strongyloidea</taxon>
        <taxon>Strongylidae</taxon>
        <taxon>Cylicocyclus</taxon>
    </lineage>
</organism>
<dbReference type="SMART" id="SM00235">
    <property type="entry name" value="ZnMc"/>
    <property type="match status" value="1"/>
</dbReference>
<dbReference type="EMBL" id="CATQJL010000001">
    <property type="protein sequence ID" value="CAJ0589051.1"/>
    <property type="molecule type" value="Genomic_DNA"/>
</dbReference>
<dbReference type="GO" id="GO:0008270">
    <property type="term" value="F:zinc ion binding"/>
    <property type="evidence" value="ECO:0007669"/>
    <property type="project" value="InterPro"/>
</dbReference>
<dbReference type="InterPro" id="IPR024079">
    <property type="entry name" value="MetalloPept_cat_dom_sf"/>
</dbReference>
<comment type="caution">
    <text evidence="2">Lacks conserved residue(s) required for the propagation of feature annotation.</text>
</comment>
<evidence type="ECO:0000313" key="5">
    <source>
        <dbReference type="EMBL" id="CAJ0589051.1"/>
    </source>
</evidence>
<keyword evidence="6" id="KW-1185">Reference proteome</keyword>
<proteinExistence type="predicted"/>
<dbReference type="Gene3D" id="3.40.390.10">
    <property type="entry name" value="Collagenase (Catalytic Domain)"/>
    <property type="match status" value="1"/>
</dbReference>
<feature type="domain" description="Peptidase M12A" evidence="4">
    <location>
        <begin position="25"/>
        <end position="236"/>
    </location>
</feature>
<dbReference type="PRINTS" id="PR00480">
    <property type="entry name" value="ASTACIN"/>
</dbReference>
<keyword evidence="3" id="KW-0862">Zinc</keyword>
<dbReference type="InterPro" id="IPR006026">
    <property type="entry name" value="Peptidase_Metallo"/>
</dbReference>
<evidence type="ECO:0000256" key="2">
    <source>
        <dbReference type="PROSITE-ProRule" id="PRU01211"/>
    </source>
</evidence>
<feature type="signal peptide" evidence="3">
    <location>
        <begin position="1"/>
        <end position="19"/>
    </location>
</feature>
<dbReference type="InterPro" id="IPR001506">
    <property type="entry name" value="Peptidase_M12A"/>
</dbReference>
<dbReference type="GO" id="GO:0004222">
    <property type="term" value="F:metalloendopeptidase activity"/>
    <property type="evidence" value="ECO:0007669"/>
    <property type="project" value="UniProtKB-UniRule"/>
</dbReference>
<dbReference type="PANTHER" id="PTHR10127:SF880">
    <property type="entry name" value="ZINC METALLOPROTEINASE NAS-5"/>
    <property type="match status" value="1"/>
</dbReference>
<keyword evidence="3" id="KW-0645">Protease</keyword>
<dbReference type="EC" id="3.4.24.-" evidence="3"/>
<comment type="cofactor">
    <cofactor evidence="3">
        <name>Zn(2+)</name>
        <dbReference type="ChEBI" id="CHEBI:29105"/>
    </cofactor>
    <text evidence="3">Binds 1 zinc ion per subunit.</text>
</comment>
<keyword evidence="1" id="KW-1015">Disulfide bond</keyword>
<accession>A0AA36DKR9</accession>
<comment type="caution">
    <text evidence="5">The sequence shown here is derived from an EMBL/GenBank/DDBJ whole genome shotgun (WGS) entry which is preliminary data.</text>
</comment>
<keyword evidence="3" id="KW-0378">Hydrolase</keyword>
<dbReference type="AlphaFoldDB" id="A0AA36DKR9"/>
<keyword evidence="3" id="KW-0479">Metal-binding</keyword>
<keyword evidence="3" id="KW-0732">Signal</keyword>
<dbReference type="PROSITE" id="PS51864">
    <property type="entry name" value="ASTACIN"/>
    <property type="match status" value="1"/>
</dbReference>
<keyword evidence="3" id="KW-0482">Metalloprotease</keyword>